<evidence type="ECO:0000256" key="1">
    <source>
        <dbReference type="ARBA" id="ARBA00004496"/>
    </source>
</evidence>
<dbReference type="InterPro" id="IPR002347">
    <property type="entry name" value="SDR_fam"/>
</dbReference>
<reference evidence="5" key="1">
    <citation type="submission" date="2021-11" db="EMBL/GenBank/DDBJ databases">
        <title>Draft genome sequence of Alcaligenes endophyticus type strain CCUG 75668T.</title>
        <authorList>
            <person name="Salva-Serra F."/>
            <person name="Duran R.E."/>
            <person name="Seeger M."/>
            <person name="Moore E.R.B."/>
            <person name="Jaen-Luchoro D."/>
        </authorList>
    </citation>
    <scope>NUCLEOTIDE SEQUENCE</scope>
    <source>
        <strain evidence="5">CCUG 75668</strain>
    </source>
</reference>
<dbReference type="InterPro" id="IPR051721">
    <property type="entry name" value="Biopterin_syn/organic_redct"/>
</dbReference>
<evidence type="ECO:0000256" key="3">
    <source>
        <dbReference type="ARBA" id="ARBA00022857"/>
    </source>
</evidence>
<organism evidence="5 6">
    <name type="scientific">Alcaligenes endophyticus</name>
    <dbReference type="NCBI Taxonomy" id="1929088"/>
    <lineage>
        <taxon>Bacteria</taxon>
        <taxon>Pseudomonadati</taxon>
        <taxon>Pseudomonadota</taxon>
        <taxon>Betaproteobacteria</taxon>
        <taxon>Burkholderiales</taxon>
        <taxon>Alcaligenaceae</taxon>
        <taxon>Alcaligenes</taxon>
    </lineage>
</organism>
<dbReference type="PANTHER" id="PTHR44085">
    <property type="entry name" value="SEPIAPTERIN REDUCTASE"/>
    <property type="match status" value="1"/>
</dbReference>
<dbReference type="InterPro" id="IPR036291">
    <property type="entry name" value="NAD(P)-bd_dom_sf"/>
</dbReference>
<keyword evidence="6" id="KW-1185">Reference proteome</keyword>
<accession>A0ABT8EIX9</accession>
<name>A0ABT8EIX9_9BURK</name>
<evidence type="ECO:0000313" key="5">
    <source>
        <dbReference type="EMBL" id="MDN4121157.1"/>
    </source>
</evidence>
<comment type="caution">
    <text evidence="5">The sequence shown here is derived from an EMBL/GenBank/DDBJ whole genome shotgun (WGS) entry which is preliminary data.</text>
</comment>
<dbReference type="Gene3D" id="3.40.50.720">
    <property type="entry name" value="NAD(P)-binding Rossmann-like Domain"/>
    <property type="match status" value="1"/>
</dbReference>
<dbReference type="PROSITE" id="PS00061">
    <property type="entry name" value="ADH_SHORT"/>
    <property type="match status" value="1"/>
</dbReference>
<dbReference type="Pfam" id="PF00106">
    <property type="entry name" value="adh_short"/>
    <property type="match status" value="1"/>
</dbReference>
<evidence type="ECO:0000256" key="4">
    <source>
        <dbReference type="ARBA" id="ARBA00023002"/>
    </source>
</evidence>
<evidence type="ECO:0000256" key="2">
    <source>
        <dbReference type="ARBA" id="ARBA00022490"/>
    </source>
</evidence>
<dbReference type="Proteomes" id="UP001168613">
    <property type="component" value="Unassembled WGS sequence"/>
</dbReference>
<evidence type="ECO:0000313" key="6">
    <source>
        <dbReference type="Proteomes" id="UP001168613"/>
    </source>
</evidence>
<dbReference type="InterPro" id="IPR020904">
    <property type="entry name" value="Sc_DH/Rdtase_CS"/>
</dbReference>
<proteinExistence type="predicted"/>
<gene>
    <name evidence="5" type="ORF">LMS43_07645</name>
</gene>
<dbReference type="SUPFAM" id="SSF51735">
    <property type="entry name" value="NAD(P)-binding Rossmann-fold domains"/>
    <property type="match status" value="1"/>
</dbReference>
<keyword evidence="2" id="KW-0963">Cytoplasm</keyword>
<sequence length="247" mass="26882">MHVENLVFVTGASRGLGAALAQCYARPNTLLVTMSRAALPWAAQTHPSFDHLHVQADLSTPEGARSAVEQIQGLLATPAQRYVLINNAGTVAPVAACKNLDDSTALTTAYQLNLLSPISLCSAFLQHAPHKTQRQILNISSGAGRRPVAGWAVYGSTKAALDYYTQVLQQENPDLQAVSLAPGVIDTDMQAHIRSQDQDNFPDLNRFIDLHKNQQLSSAELTAQRIVAYLDSPNFGRVTIDDIRHYE</sequence>
<keyword evidence="4" id="KW-0560">Oxidoreductase</keyword>
<dbReference type="PANTHER" id="PTHR44085:SF2">
    <property type="entry name" value="SEPIAPTERIN REDUCTASE"/>
    <property type="match status" value="1"/>
</dbReference>
<protein>
    <submittedName>
        <fullName evidence="5">SDR family NAD(P)-dependent oxidoreductase</fullName>
    </submittedName>
</protein>
<dbReference type="PRINTS" id="PR00081">
    <property type="entry name" value="GDHRDH"/>
</dbReference>
<comment type="subcellular location">
    <subcellularLocation>
        <location evidence="1">Cytoplasm</location>
    </subcellularLocation>
</comment>
<dbReference type="EMBL" id="JAJHNU010000001">
    <property type="protein sequence ID" value="MDN4121157.1"/>
    <property type="molecule type" value="Genomic_DNA"/>
</dbReference>
<keyword evidence="3" id="KW-0521">NADP</keyword>
<dbReference type="RefSeq" id="WP_266124785.1">
    <property type="nucleotide sequence ID" value="NZ_JAJHNU010000001.1"/>
</dbReference>